<accession>F3G0P9</accession>
<evidence type="ECO:0000313" key="2">
    <source>
        <dbReference type="Proteomes" id="UP000004471"/>
    </source>
</evidence>
<reference evidence="1 2" key="1">
    <citation type="journal article" date="2011" name="PLoS Pathog.">
        <title>Dynamic evolution of pathogenicity revealed by sequencing and comparative genomics of 19 Pseudomonas syringae isolates.</title>
        <authorList>
            <person name="Baltrus D.A."/>
            <person name="Nishimura M.T."/>
            <person name="Romanchuk A."/>
            <person name="Chang J.H."/>
            <person name="Mukhtar M.S."/>
            <person name="Cherkis K."/>
            <person name="Roach J."/>
            <person name="Grant S.R."/>
            <person name="Jones C.D."/>
            <person name="Dangl J.L."/>
        </authorList>
    </citation>
    <scope>NUCLEOTIDE SEQUENCE [LARGE SCALE GENOMIC DNA]</scope>
    <source>
        <strain evidence="2">M301072PT</strain>
    </source>
</reference>
<protein>
    <submittedName>
        <fullName evidence="1">Amino acid adenylation</fullName>
    </submittedName>
</protein>
<feature type="non-terminal residue" evidence="1">
    <location>
        <position position="1"/>
    </location>
</feature>
<gene>
    <name evidence="1" type="ORF">PSYJA_46091</name>
</gene>
<dbReference type="HOGENOM" id="CLU_213538_0_0_6"/>
<name>F3G0P9_PSESX</name>
<proteinExistence type="predicted"/>
<dbReference type="Proteomes" id="UP000004471">
    <property type="component" value="Unassembled WGS sequence"/>
</dbReference>
<comment type="caution">
    <text evidence="1">The sequence shown here is derived from an EMBL/GenBank/DDBJ whole genome shotgun (WGS) entry which is preliminary data.</text>
</comment>
<sequence length="36" mass="3953">RHRGGGSASEQAMQAWQGIHALSSEERTNYPLTLNV</sequence>
<dbReference type="EMBL" id="AEAH01004358">
    <property type="protein sequence ID" value="EGH36041.1"/>
    <property type="molecule type" value="Genomic_DNA"/>
</dbReference>
<dbReference type="AlphaFoldDB" id="F3G0P9"/>
<feature type="non-terminal residue" evidence="1">
    <location>
        <position position="36"/>
    </location>
</feature>
<organism evidence="1 2">
    <name type="scientific">Pseudomonas syringae pv. japonica str. M301072</name>
    <dbReference type="NCBI Taxonomy" id="629262"/>
    <lineage>
        <taxon>Bacteria</taxon>
        <taxon>Pseudomonadati</taxon>
        <taxon>Pseudomonadota</taxon>
        <taxon>Gammaproteobacteria</taxon>
        <taxon>Pseudomonadales</taxon>
        <taxon>Pseudomonadaceae</taxon>
        <taxon>Pseudomonas</taxon>
        <taxon>Pseudomonas syringae</taxon>
    </lineage>
</organism>
<evidence type="ECO:0000313" key="1">
    <source>
        <dbReference type="EMBL" id="EGH36041.1"/>
    </source>
</evidence>